<name>A0A1V8SAA7_9PEZI</name>
<protein>
    <submittedName>
        <fullName evidence="1">Uncharacterized protein</fullName>
    </submittedName>
</protein>
<reference evidence="2" key="1">
    <citation type="submission" date="2017-03" db="EMBL/GenBank/DDBJ databases">
        <title>Genomes of endolithic fungi from Antarctica.</title>
        <authorList>
            <person name="Coleine C."/>
            <person name="Masonjones S."/>
            <person name="Stajich J.E."/>
        </authorList>
    </citation>
    <scope>NUCLEOTIDE SEQUENCE [LARGE SCALE GENOMIC DNA]</scope>
    <source>
        <strain evidence="2">CCFEE 5527</strain>
    </source>
</reference>
<dbReference type="InterPro" id="IPR022085">
    <property type="entry name" value="OpdG"/>
</dbReference>
<comment type="caution">
    <text evidence="1">The sequence shown here is derived from an EMBL/GenBank/DDBJ whole genome shotgun (WGS) entry which is preliminary data.</text>
</comment>
<proteinExistence type="predicted"/>
<gene>
    <name evidence="1" type="ORF">B0A48_17922</name>
</gene>
<evidence type="ECO:0000313" key="2">
    <source>
        <dbReference type="Proteomes" id="UP000192596"/>
    </source>
</evidence>
<accession>A0A1V8SAA7</accession>
<dbReference type="Proteomes" id="UP000192596">
    <property type="component" value="Unassembled WGS sequence"/>
</dbReference>
<keyword evidence="2" id="KW-1185">Reference proteome</keyword>
<dbReference type="EMBL" id="NAJO01000075">
    <property type="protein sequence ID" value="OQN95979.1"/>
    <property type="molecule type" value="Genomic_DNA"/>
</dbReference>
<evidence type="ECO:0000313" key="1">
    <source>
        <dbReference type="EMBL" id="OQN95979.1"/>
    </source>
</evidence>
<organism evidence="1 2">
    <name type="scientific">Cryoendolithus antarcticus</name>
    <dbReference type="NCBI Taxonomy" id="1507870"/>
    <lineage>
        <taxon>Eukaryota</taxon>
        <taxon>Fungi</taxon>
        <taxon>Dikarya</taxon>
        <taxon>Ascomycota</taxon>
        <taxon>Pezizomycotina</taxon>
        <taxon>Dothideomycetes</taxon>
        <taxon>Dothideomycetidae</taxon>
        <taxon>Cladosporiales</taxon>
        <taxon>Cladosporiaceae</taxon>
        <taxon>Cryoendolithus</taxon>
    </lineage>
</organism>
<dbReference type="AlphaFoldDB" id="A0A1V8SAA7"/>
<dbReference type="InParanoid" id="A0A1V8SAA7"/>
<dbReference type="Pfam" id="PF12311">
    <property type="entry name" value="DUF3632"/>
    <property type="match status" value="1"/>
</dbReference>
<sequence>MAHLDAYFQAAKTEEGLDAVILDILHQALASPPAEGIVTCGARAVLEILNLGPQDGYGSIDALRYCLWLTIIDVAAHIPYTNPGQSLLIQILGTLDLTSGWEGLPGLGQQMREDWNHGGEERAQQSL</sequence>